<feature type="signal peptide" evidence="1">
    <location>
        <begin position="1"/>
        <end position="18"/>
    </location>
</feature>
<dbReference type="PROSITE" id="PS51257">
    <property type="entry name" value="PROKAR_LIPOPROTEIN"/>
    <property type="match status" value="1"/>
</dbReference>
<feature type="chain" id="PRO_5019153546" description="DUF4270 family protein" evidence="1">
    <location>
        <begin position="19"/>
        <end position="192"/>
    </location>
</feature>
<evidence type="ECO:0008006" key="4">
    <source>
        <dbReference type="Google" id="ProtNLM"/>
    </source>
</evidence>
<keyword evidence="3" id="KW-1185">Reference proteome</keyword>
<dbReference type="EMBL" id="CP034951">
    <property type="protein sequence ID" value="QAA80605.1"/>
    <property type="molecule type" value="Genomic_DNA"/>
</dbReference>
<evidence type="ECO:0000256" key="1">
    <source>
        <dbReference type="SAM" id="SignalP"/>
    </source>
</evidence>
<reference evidence="2 3" key="1">
    <citation type="submission" date="2019-01" db="EMBL/GenBank/DDBJ databases">
        <title>Complete genome sequencing of Aequorivita sp. H23M31.</title>
        <authorList>
            <person name="Bae J.-W."/>
        </authorList>
    </citation>
    <scope>NUCLEOTIDE SEQUENCE [LARGE SCALE GENOMIC DNA]</scope>
    <source>
        <strain evidence="2 3">H23M31</strain>
    </source>
</reference>
<dbReference type="Proteomes" id="UP000285517">
    <property type="component" value="Chromosome"/>
</dbReference>
<organism evidence="2 3">
    <name type="scientific">Aequorivita ciconiae</name>
    <dbReference type="NCBI Taxonomy" id="2494375"/>
    <lineage>
        <taxon>Bacteria</taxon>
        <taxon>Pseudomonadati</taxon>
        <taxon>Bacteroidota</taxon>
        <taxon>Flavobacteriia</taxon>
        <taxon>Flavobacteriales</taxon>
        <taxon>Flavobacteriaceae</taxon>
        <taxon>Aequorivita</taxon>
    </lineage>
</organism>
<gene>
    <name evidence="2" type="ORF">EI546_02160</name>
</gene>
<name>A0A410G010_9FLAO</name>
<evidence type="ECO:0000313" key="3">
    <source>
        <dbReference type="Proteomes" id="UP000285517"/>
    </source>
</evidence>
<dbReference type="RefSeq" id="WP_128249002.1">
    <property type="nucleotide sequence ID" value="NZ_CP034951.1"/>
</dbReference>
<sequence length="192" mass="21541">MMRLFFLLSLPLFFQACSDGDIIVTTFNFEDAKLNSCGDVGNYVFYKENTRVFESLSLKLSTSDTLYRKEGISTYPLSANTNFANYRSYDGVLGNNYFCNSIPPTYPNIQADYLAVSGTADVIVTYKYDDPLPKSSGGSNDSGLNYQSRNTLKINLQIILRDVVFVSGDKQIIQETLDMGTIENFRTIEITP</sequence>
<accession>A0A410G010</accession>
<dbReference type="AlphaFoldDB" id="A0A410G010"/>
<protein>
    <recommendedName>
        <fullName evidence="4">DUF4270 family protein</fullName>
    </recommendedName>
</protein>
<keyword evidence="1" id="KW-0732">Signal</keyword>
<dbReference type="OrthoDB" id="1159446at2"/>
<evidence type="ECO:0000313" key="2">
    <source>
        <dbReference type="EMBL" id="QAA80605.1"/>
    </source>
</evidence>
<dbReference type="KEGG" id="aev:EI546_02160"/>
<proteinExistence type="predicted"/>